<dbReference type="GO" id="GO:0016787">
    <property type="term" value="F:hydrolase activity"/>
    <property type="evidence" value="ECO:0007669"/>
    <property type="project" value="UniProtKB-KW"/>
</dbReference>
<dbReference type="PANTHER" id="PTHR42951:SF4">
    <property type="entry name" value="ACYL-COENZYME A THIOESTERASE MBLAC2"/>
    <property type="match status" value="1"/>
</dbReference>
<proteinExistence type="predicted"/>
<dbReference type="AlphaFoldDB" id="A0A7Z0D6V0"/>
<name>A0A7Z0D6V0_9ACTN</name>
<reference evidence="2 3" key="1">
    <citation type="submission" date="2020-07" db="EMBL/GenBank/DDBJ databases">
        <title>Sequencing the genomes of 1000 actinobacteria strains.</title>
        <authorList>
            <person name="Klenk H.-P."/>
        </authorList>
    </citation>
    <scope>NUCLEOTIDE SEQUENCE [LARGE SCALE GENOMIC DNA]</scope>
    <source>
        <strain evidence="2 3">DSM 103164</strain>
    </source>
</reference>
<gene>
    <name evidence="2" type="ORF">GGQ54_000537</name>
</gene>
<keyword evidence="2" id="KW-0378">Hydrolase</keyword>
<evidence type="ECO:0000259" key="1">
    <source>
        <dbReference type="SMART" id="SM00849"/>
    </source>
</evidence>
<feature type="domain" description="Metallo-beta-lactamase" evidence="1">
    <location>
        <begin position="22"/>
        <end position="205"/>
    </location>
</feature>
<comment type="caution">
    <text evidence="2">The sequence shown here is derived from an EMBL/GenBank/DDBJ whole genome shotgun (WGS) entry which is preliminary data.</text>
</comment>
<keyword evidence="3" id="KW-1185">Reference proteome</keyword>
<dbReference type="RefSeq" id="WP_179443981.1">
    <property type="nucleotide sequence ID" value="NZ_JACBZS010000001.1"/>
</dbReference>
<dbReference type="Proteomes" id="UP000527616">
    <property type="component" value="Unassembled WGS sequence"/>
</dbReference>
<accession>A0A7Z0D6V0</accession>
<dbReference type="Pfam" id="PF00753">
    <property type="entry name" value="Lactamase_B"/>
    <property type="match status" value="1"/>
</dbReference>
<evidence type="ECO:0000313" key="2">
    <source>
        <dbReference type="EMBL" id="NYI69977.1"/>
    </source>
</evidence>
<evidence type="ECO:0000313" key="3">
    <source>
        <dbReference type="Proteomes" id="UP000527616"/>
    </source>
</evidence>
<dbReference type="Gene3D" id="3.60.15.10">
    <property type="entry name" value="Ribonuclease Z/Hydroxyacylglutathione hydrolase-like"/>
    <property type="match status" value="1"/>
</dbReference>
<dbReference type="SMART" id="SM00849">
    <property type="entry name" value="Lactamase_B"/>
    <property type="match status" value="1"/>
</dbReference>
<protein>
    <submittedName>
        <fullName evidence="2">Glyoxylase-like metal-dependent hydrolase (Beta-lactamase superfamily II)</fullName>
    </submittedName>
</protein>
<dbReference type="PANTHER" id="PTHR42951">
    <property type="entry name" value="METALLO-BETA-LACTAMASE DOMAIN-CONTAINING"/>
    <property type="match status" value="1"/>
</dbReference>
<organism evidence="2 3">
    <name type="scientific">Naumannella cuiyingiana</name>
    <dbReference type="NCBI Taxonomy" id="1347891"/>
    <lineage>
        <taxon>Bacteria</taxon>
        <taxon>Bacillati</taxon>
        <taxon>Actinomycetota</taxon>
        <taxon>Actinomycetes</taxon>
        <taxon>Propionibacteriales</taxon>
        <taxon>Propionibacteriaceae</taxon>
        <taxon>Naumannella</taxon>
    </lineage>
</organism>
<dbReference type="SUPFAM" id="SSF56281">
    <property type="entry name" value="Metallo-hydrolase/oxidoreductase"/>
    <property type="match status" value="1"/>
</dbReference>
<dbReference type="EMBL" id="JACBZS010000001">
    <property type="protein sequence ID" value="NYI69977.1"/>
    <property type="molecule type" value="Genomic_DNA"/>
</dbReference>
<dbReference type="InterPro" id="IPR036866">
    <property type="entry name" value="RibonucZ/Hydroxyglut_hydro"/>
</dbReference>
<dbReference type="InterPro" id="IPR001279">
    <property type="entry name" value="Metallo-B-lactamas"/>
</dbReference>
<dbReference type="InterPro" id="IPR050855">
    <property type="entry name" value="NDM-1-like"/>
</dbReference>
<sequence>MTFLEWREAAPGVLVAVAEPDSVNIALVLGGTPQAPGLLVDTGSSPEQGARLRADVVELTGTDPAGVVITHGHRDHWFGLAGLAGVPSFGHASLANRLEDPATAADLAGLGLSPADLVAPTTLLHLARGIDLSGRRVEIVHLGPGHTEGDLVVVVPDSKVVIAGDLVESAGVPQAGPDSALGQWPATLDGLVGVLGEDAVVIPGHGGPMSRTDVITQRAELAAVTGEARALIERGIAEADAGAAGNWPWPTETVAPHIARAYAELASAGVRARPQLPIVLERGGS</sequence>